<evidence type="ECO:0000256" key="1">
    <source>
        <dbReference type="SAM" id="MobiDB-lite"/>
    </source>
</evidence>
<feature type="domain" description="GH29D-like beta-sandwich" evidence="3">
    <location>
        <begin position="907"/>
        <end position="950"/>
    </location>
</feature>
<dbReference type="Pfam" id="PF24327">
    <property type="entry name" value="DUF7497"/>
    <property type="match status" value="1"/>
</dbReference>
<feature type="domain" description="DUF7496" evidence="4">
    <location>
        <begin position="1075"/>
        <end position="1181"/>
    </location>
</feature>
<feature type="compositionally biased region" description="Polar residues" evidence="1">
    <location>
        <begin position="1554"/>
        <end position="1566"/>
    </location>
</feature>
<keyword evidence="2" id="KW-0472">Membrane</keyword>
<dbReference type="InterPro" id="IPR059177">
    <property type="entry name" value="GH29D-like_dom"/>
</dbReference>
<feature type="transmembrane region" description="Helical" evidence="2">
    <location>
        <begin position="1415"/>
        <end position="1436"/>
    </location>
</feature>
<dbReference type="EMBL" id="HE573026">
    <property type="protein sequence ID" value="CCC52034.1"/>
    <property type="molecule type" value="Genomic_DNA"/>
</dbReference>
<keyword evidence="2" id="KW-0812">Transmembrane</keyword>
<sequence length="1566" mass="169619">IYFCDSFTFLFGEASTIFDVEVIADVSGTRTLTAEDIRNGYNVSGGDRVEPCGRFDSYGDRYVLTVEMGSFVDHLVPLPGVTVCNLLTSTTQMQLYRYAPEDPRLPTWNGYTRAIAPSLVSYVLGGSAENFVHDGRSTLSFWGTKNNATNITGGCCALVPGQTPEWSRAFRLLVSPRVSGVHLAWGIKPVVAAIGSPVVFRVNVLDARGQPFGGEVTLRVKTNDDTIRVDGVLAHYTHYAQPPLSGSKKYHISVEIIKSAVGVNAERLMAVIDVVGGLPSDTVPCRERIPRLLRFDTQGSVLGPVKRGVALDHDWFASNVVGGEAQIRPEVDHINVAQIALTPAVVGSWKSVMSGDGIFNEAVPQGSVQFYAVALYSEVAQDIMLQCECNTSAVLYLGGSRITSDTGEVCNASLVVSVTKGYHQLLVKLFSGYLANSGLGAEVVNSLLSLRITGTAVGYAQSVVSSVPEVTYASPRPGNADRGGVWTALFFPDGRVPVHSRSLPEGKEAAVSYVAFSVHSGYENAIPVRWTFATEGKADIFVDGACIYSRDASPHSRNDNVTVLLSTGWHKFVARLAAVKNQSWFFSFRMEMGIYNVSAALTTGSSLPRGLTPVSPGMPVKSLLRLVDMNSGASGVPFDPMNETAAAQDFSDVPVKATYWPIIFNNQSVWWLGKERMLTWAATASGSLANNYSGVNWNHYWALALYATSSLEAVVRVASDSTQTVWLDGALVGSSFRPPSDGHEYLLRLGSGWHQLVVKLTSDSQVLYIDAVGNDTNPQGAAGVCSSDKNMQLCPLSIVCPHGILGQEETPLFRESFFVLTGVEPDRWVRALTQDDGSTLCHALVNNSALSAGRRLVPCCATSDPLWSMWMSITPSPDAEGELGYTYDYDLFVEAPVIKVRNPAALTQEVFITSATPGASVMYSVNDTLPKKLYVGPINITSSSTITAWARFMDRWSQPARLFIEIPSGHSVDRASCLAFTPCPLVVSGTDPGWYVALLDVENDESMVDRFLDLTYASQQEQLLDFSGLLLVNNDNTILVPPLHKGLFHVIAYNGKRGRLSSTPLSFEVGGFAPNVAGTQKTTFYVSGGLAVHDLVMIPRMDPDSVVCDSDTCSGEVNFTESGTLVVQFNGTTYFTEDLYGHSEAVACICACLSCSTPTGNHAMERADPQRVVGLPANISVSKPPDVEEDTVSAFRPFVLYDHTLVTIHGKFSRHATYSVSFSSPDIPTTGAIVPLCVVQEVSEKMLECTMQVGAGVVGDWTVSVYRGASELRFTAEAFRTPIIQPPQPVISGASGSCARNSARCLTGEMLTLHGDNLNAMDIAYNRVTVGNGTESNPVICQVMTVNQMELSCKLVIPRDKTSGFLALWVQTLLSKEQWGPRQFAGFLSLGAGEGKPGWKRDAGPEPWYEEYSSLLVAGGAALVVVALIVIICCIVRRPRARRHRLTDYEPPVSDYEGEKHEEQMQEESQVPVDEFWSLRERMASRDEDLSCPNTGESARTTVTQPASAVPSVHEALAVQPSVSTLQLNETPQESTVKPPEERREVEQYPSVDSPENTGESSSVLP</sequence>
<evidence type="ECO:0000259" key="5">
    <source>
        <dbReference type="Pfam" id="PF24327"/>
    </source>
</evidence>
<feature type="non-terminal residue" evidence="7">
    <location>
        <position position="1"/>
    </location>
</feature>
<evidence type="ECO:0000259" key="4">
    <source>
        <dbReference type="Pfam" id="PF24326"/>
    </source>
</evidence>
<feature type="domain" description="DUF7497" evidence="5">
    <location>
        <begin position="1189"/>
        <end position="1287"/>
    </location>
</feature>
<dbReference type="Pfam" id="PF13290">
    <property type="entry name" value="CHB_HEX_C_1"/>
    <property type="match status" value="1"/>
</dbReference>
<organism evidence="7">
    <name type="scientific">Trypanosoma vivax (strain Y486)</name>
    <dbReference type="NCBI Taxonomy" id="1055687"/>
    <lineage>
        <taxon>Eukaryota</taxon>
        <taxon>Discoba</taxon>
        <taxon>Euglenozoa</taxon>
        <taxon>Kinetoplastea</taxon>
        <taxon>Metakinetoplastina</taxon>
        <taxon>Trypanosomatida</taxon>
        <taxon>Trypanosomatidae</taxon>
        <taxon>Trypanosoma</taxon>
        <taxon>Duttonella</taxon>
    </lineage>
</organism>
<proteinExistence type="predicted"/>
<evidence type="ECO:0000313" key="7">
    <source>
        <dbReference type="EMBL" id="CCC52034.1"/>
    </source>
</evidence>
<accession>G0U825</accession>
<dbReference type="InterPro" id="IPR055921">
    <property type="entry name" value="DUF7498"/>
</dbReference>
<reference evidence="7" key="1">
    <citation type="journal article" date="2012" name="Proc. Natl. Acad. Sci. U.S.A.">
        <title>Antigenic diversity is generated by distinct evolutionary mechanisms in African trypanosome species.</title>
        <authorList>
            <person name="Jackson A.P."/>
            <person name="Berry A."/>
            <person name="Aslett M."/>
            <person name="Allison H.C."/>
            <person name="Burton P."/>
            <person name="Vavrova-Anderson J."/>
            <person name="Brown R."/>
            <person name="Browne H."/>
            <person name="Corton N."/>
            <person name="Hauser H."/>
            <person name="Gamble J."/>
            <person name="Gilderthorp R."/>
            <person name="Marcello L."/>
            <person name="McQuillan J."/>
            <person name="Otto T.D."/>
            <person name="Quail M.A."/>
            <person name="Sanders M.J."/>
            <person name="van Tonder A."/>
            <person name="Ginger M.L."/>
            <person name="Field M.C."/>
            <person name="Barry J.D."/>
            <person name="Hertz-Fowler C."/>
            <person name="Berriman M."/>
        </authorList>
    </citation>
    <scope>NUCLEOTIDE SEQUENCE</scope>
    <source>
        <strain evidence="7">Y486</strain>
    </source>
</reference>
<feature type="domain" description="DUF7498" evidence="6">
    <location>
        <begin position="1296"/>
        <end position="1392"/>
    </location>
</feature>
<feature type="region of interest" description="Disordered" evidence="1">
    <location>
        <begin position="1485"/>
        <end position="1566"/>
    </location>
</feature>
<dbReference type="InterPro" id="IPR055919">
    <property type="entry name" value="DUF7496"/>
</dbReference>
<feature type="non-terminal residue" evidence="7">
    <location>
        <position position="1566"/>
    </location>
</feature>
<protein>
    <submittedName>
        <fullName evidence="7">Uncharacterized protein</fullName>
    </submittedName>
</protein>
<name>G0U825_TRYVY</name>
<evidence type="ECO:0000259" key="6">
    <source>
        <dbReference type="Pfam" id="PF24328"/>
    </source>
</evidence>
<feature type="compositionally biased region" description="Polar residues" evidence="1">
    <location>
        <begin position="1492"/>
        <end position="1507"/>
    </location>
</feature>
<evidence type="ECO:0000259" key="3">
    <source>
        <dbReference type="Pfam" id="PF13290"/>
    </source>
</evidence>
<dbReference type="Pfam" id="PF24328">
    <property type="entry name" value="DUF7498"/>
    <property type="match status" value="1"/>
</dbReference>
<feature type="compositionally biased region" description="Polar residues" evidence="1">
    <location>
        <begin position="1521"/>
        <end position="1536"/>
    </location>
</feature>
<evidence type="ECO:0000256" key="2">
    <source>
        <dbReference type="SAM" id="Phobius"/>
    </source>
</evidence>
<dbReference type="InterPro" id="IPR055920">
    <property type="entry name" value="DUF7497"/>
</dbReference>
<gene>
    <name evidence="7" type="ORF">TVY486_1010770</name>
</gene>
<dbReference type="Pfam" id="PF24326">
    <property type="entry name" value="DUF7496"/>
    <property type="match status" value="1"/>
</dbReference>
<feature type="region of interest" description="Disordered" evidence="1">
    <location>
        <begin position="1450"/>
        <end position="1473"/>
    </location>
</feature>
<dbReference type="VEuPathDB" id="TriTrypDB:TvY486_1010770"/>
<keyword evidence="2" id="KW-1133">Transmembrane helix</keyword>